<keyword evidence="2" id="KW-0812">Transmembrane</keyword>
<dbReference type="EMBL" id="SIXH01000216">
    <property type="protein sequence ID" value="TBO57521.1"/>
    <property type="molecule type" value="Genomic_DNA"/>
</dbReference>
<keyword evidence="4" id="KW-1185">Reference proteome</keyword>
<keyword evidence="2" id="KW-0472">Membrane</keyword>
<organism evidence="3 4">
    <name type="scientific">Streptomyces kasugaensis</name>
    <dbReference type="NCBI Taxonomy" id="1946"/>
    <lineage>
        <taxon>Bacteria</taxon>
        <taxon>Bacillati</taxon>
        <taxon>Actinomycetota</taxon>
        <taxon>Actinomycetes</taxon>
        <taxon>Kitasatosporales</taxon>
        <taxon>Streptomycetaceae</taxon>
        <taxon>Streptomyces</taxon>
    </lineage>
</organism>
<evidence type="ECO:0000313" key="3">
    <source>
        <dbReference type="EMBL" id="TBO57521.1"/>
    </source>
</evidence>
<feature type="non-terminal residue" evidence="3">
    <location>
        <position position="299"/>
    </location>
</feature>
<dbReference type="RefSeq" id="WP_131124558.1">
    <property type="nucleotide sequence ID" value="NZ_SIXH01000216.1"/>
</dbReference>
<feature type="region of interest" description="Disordered" evidence="1">
    <location>
        <begin position="171"/>
        <end position="195"/>
    </location>
</feature>
<evidence type="ECO:0000313" key="4">
    <source>
        <dbReference type="Proteomes" id="UP000292452"/>
    </source>
</evidence>
<proteinExistence type="predicted"/>
<gene>
    <name evidence="3" type="ORF">EYS09_22175</name>
</gene>
<evidence type="ECO:0000256" key="2">
    <source>
        <dbReference type="SAM" id="Phobius"/>
    </source>
</evidence>
<comment type="caution">
    <text evidence="3">The sequence shown here is derived from an EMBL/GenBank/DDBJ whole genome shotgun (WGS) entry which is preliminary data.</text>
</comment>
<dbReference type="AlphaFoldDB" id="A0A4V6MU13"/>
<feature type="transmembrane region" description="Helical" evidence="2">
    <location>
        <begin position="95"/>
        <end position="118"/>
    </location>
</feature>
<name>A0A4V6MU13_STRKA</name>
<feature type="transmembrane region" description="Helical" evidence="2">
    <location>
        <begin position="124"/>
        <end position="144"/>
    </location>
</feature>
<evidence type="ECO:0000256" key="1">
    <source>
        <dbReference type="SAM" id="MobiDB-lite"/>
    </source>
</evidence>
<keyword evidence="2" id="KW-1133">Transmembrane helix</keyword>
<feature type="compositionally biased region" description="Low complexity" evidence="1">
    <location>
        <begin position="76"/>
        <end position="87"/>
    </location>
</feature>
<accession>A0A4V6MU13</accession>
<feature type="region of interest" description="Disordered" evidence="1">
    <location>
        <begin position="44"/>
        <end position="87"/>
    </location>
</feature>
<dbReference type="Proteomes" id="UP000292452">
    <property type="component" value="Unassembled WGS sequence"/>
</dbReference>
<reference evidence="3 4" key="1">
    <citation type="submission" date="2019-02" db="EMBL/GenBank/DDBJ databases">
        <title>Draft Genome Sequence of Streptomyces sp. AM-2504, identified by 16S rRNA comparative analysis as a Streptomyces Kasugaensis strain.</title>
        <authorList>
            <person name="Napolioni V."/>
            <person name="Giuliodori A.M."/>
            <person name="Spurio R."/>
            <person name="Fabbretti A."/>
        </authorList>
    </citation>
    <scope>NUCLEOTIDE SEQUENCE [LARGE SCALE GENOMIC DNA]</scope>
    <source>
        <strain evidence="3 4">AM-2504</strain>
    </source>
</reference>
<feature type="compositionally biased region" description="Basic and acidic residues" evidence="1">
    <location>
        <begin position="180"/>
        <end position="195"/>
    </location>
</feature>
<protein>
    <submittedName>
        <fullName evidence="3">Uncharacterized protein</fullName>
    </submittedName>
</protein>
<sequence>MILLGILRETIAPFRGMRFFAGSKVLLAPVVRTAMRLLSTLANAPSDGDSAKKSGAKRKGGKGSAGGGSKDDADSSPKAAKGAGSSGDHLERFGILAFALLIGFAVIASTARAVVAILAPYSAYVPYALGATAFAWVVVASAVAPPKKEQGKARKEATLKVDLEKLTGEGVEVDEPTPQNDHEKFVGETHSSDDTEADRIQAADIWLTRLVITAVLDATRAGRRGIHLATILTSTPSLGWEVATLRGHLDRLHLPYRRTLNIRGVGNTSGIHVDDLEEALGTPLTDALSSLPDTPLAPL</sequence>